<comment type="caution">
    <text evidence="1">The sequence shown here is derived from an EMBL/GenBank/DDBJ whole genome shotgun (WGS) entry which is preliminary data.</text>
</comment>
<gene>
    <name evidence="1" type="ORF">PSON_ATCC_30995.1.T0720252</name>
</gene>
<accession>A0A8S1PA17</accession>
<name>A0A8S1PA17_9CILI</name>
<dbReference type="Proteomes" id="UP000692954">
    <property type="component" value="Unassembled WGS sequence"/>
</dbReference>
<dbReference type="EMBL" id="CAJJDN010000072">
    <property type="protein sequence ID" value="CAD8099875.1"/>
    <property type="molecule type" value="Genomic_DNA"/>
</dbReference>
<proteinExistence type="predicted"/>
<dbReference type="AlphaFoldDB" id="A0A8S1PA17"/>
<evidence type="ECO:0000313" key="2">
    <source>
        <dbReference type="Proteomes" id="UP000692954"/>
    </source>
</evidence>
<sequence>MGAIFYFIGQKFIGPIQQSQILKKIFKLKLIKLIYIMNRQSIRMFKPLRGRPRKSAQKDYFCQNEEEYIADDSQCVKLIFLLANLASYKIKIKTGPKQLIDKNEEKQKCEIQKDINQAFEDFQIFKKEYFFLSNQKKNYQFENNILVDKTVYKCIKKSQFNPQLHNLIAKLNIVFKLLDSEFIEVLENIFQIYSTQFDMEADQVSTVDHIIQQIRNPNNFEKFQYLLLWETLRNISKEIRIDRIEAELNKQRLKISEKTSKKVIQKQKQFIQIQENQIMEEKFMDPITYLITKLVQIFDDIVFNNYNSEENY</sequence>
<protein>
    <submittedName>
        <fullName evidence="1">Uncharacterized protein</fullName>
    </submittedName>
</protein>
<reference evidence="1" key="1">
    <citation type="submission" date="2021-01" db="EMBL/GenBank/DDBJ databases">
        <authorList>
            <consortium name="Genoscope - CEA"/>
            <person name="William W."/>
        </authorList>
    </citation>
    <scope>NUCLEOTIDE SEQUENCE</scope>
</reference>
<organism evidence="1 2">
    <name type="scientific">Paramecium sonneborni</name>
    <dbReference type="NCBI Taxonomy" id="65129"/>
    <lineage>
        <taxon>Eukaryota</taxon>
        <taxon>Sar</taxon>
        <taxon>Alveolata</taxon>
        <taxon>Ciliophora</taxon>
        <taxon>Intramacronucleata</taxon>
        <taxon>Oligohymenophorea</taxon>
        <taxon>Peniculida</taxon>
        <taxon>Parameciidae</taxon>
        <taxon>Paramecium</taxon>
    </lineage>
</organism>
<keyword evidence="2" id="KW-1185">Reference proteome</keyword>
<evidence type="ECO:0000313" key="1">
    <source>
        <dbReference type="EMBL" id="CAD8099875.1"/>
    </source>
</evidence>